<evidence type="ECO:0000313" key="2">
    <source>
        <dbReference type="Proteomes" id="UP001159179"/>
    </source>
</evidence>
<dbReference type="EMBL" id="JAROYP010000013">
    <property type="protein sequence ID" value="MDH5163191.1"/>
    <property type="molecule type" value="Genomic_DNA"/>
</dbReference>
<sequence length="19" mass="2130">MSKRTALRDIASLEEVDVP</sequence>
<comment type="caution">
    <text evidence="1">The sequence shown here is derived from an EMBL/GenBank/DDBJ whole genome shotgun (WGS) entry which is preliminary data.</text>
</comment>
<proteinExistence type="predicted"/>
<evidence type="ECO:0000313" key="1">
    <source>
        <dbReference type="EMBL" id="MDH5163191.1"/>
    </source>
</evidence>
<reference evidence="1" key="1">
    <citation type="submission" date="2023-03" db="EMBL/GenBank/DDBJ databases">
        <title>Bacterial isolates from washroom surfaces on a university campus.</title>
        <authorList>
            <person name="Holman D.B."/>
            <person name="Gzyl K.E."/>
            <person name="Taheri A.E."/>
        </authorList>
    </citation>
    <scope>NUCLEOTIDE SEQUENCE</scope>
    <source>
        <strain evidence="1">RD03</strain>
    </source>
</reference>
<organism evidence="1 2">
    <name type="scientific">Heyndrickxia oleronia</name>
    <dbReference type="NCBI Taxonomy" id="38875"/>
    <lineage>
        <taxon>Bacteria</taxon>
        <taxon>Bacillati</taxon>
        <taxon>Bacillota</taxon>
        <taxon>Bacilli</taxon>
        <taxon>Bacillales</taxon>
        <taxon>Bacillaceae</taxon>
        <taxon>Heyndrickxia</taxon>
    </lineage>
</organism>
<accession>A0AAW6T4I7</accession>
<dbReference type="Proteomes" id="UP001159179">
    <property type="component" value="Unassembled WGS sequence"/>
</dbReference>
<name>A0AAW6T4I7_9BACI</name>
<dbReference type="AlphaFoldDB" id="A0AAW6T4I7"/>
<protein>
    <submittedName>
        <fullName evidence="1">Uncharacterized protein</fullName>
    </submittedName>
</protein>
<gene>
    <name evidence="1" type="ORF">P5X88_19850</name>
</gene>